<protein>
    <submittedName>
        <fullName evidence="2">Uncharacterized protein</fullName>
    </submittedName>
</protein>
<comment type="caution">
    <text evidence="2">The sequence shown here is derived from an EMBL/GenBank/DDBJ whole genome shotgun (WGS) entry which is preliminary data.</text>
</comment>
<feature type="compositionally biased region" description="Basic and acidic residues" evidence="1">
    <location>
        <begin position="84"/>
        <end position="113"/>
    </location>
</feature>
<name>A0A9P6Z4R0_9FUNG</name>
<evidence type="ECO:0000313" key="2">
    <source>
        <dbReference type="EMBL" id="KAG1570290.1"/>
    </source>
</evidence>
<gene>
    <name evidence="2" type="ORF">G6F50_005617</name>
</gene>
<proteinExistence type="predicted"/>
<feature type="compositionally biased region" description="Basic and acidic residues" evidence="1">
    <location>
        <begin position="32"/>
        <end position="41"/>
    </location>
</feature>
<accession>A0A9P6Z4R0</accession>
<feature type="region of interest" description="Disordered" evidence="1">
    <location>
        <begin position="1"/>
        <end position="50"/>
    </location>
</feature>
<dbReference type="OMA" id="MMHINSE"/>
<sequence length="149" mass="17556">MNKDIPQHIPVQTAIAPEKKPYQQTHVIHTPHPQEEQENRTGQHSLSPEKLGVVGYVKDVAGFVKDVVHERQEKKNKEKRRSSLAHEEQEQQREHEQQHEQEQYKEIKQRQERQQSPLAEVVTGLFPIDHGCIHADELRQQMMNERKLL</sequence>
<evidence type="ECO:0000313" key="3">
    <source>
        <dbReference type="Proteomes" id="UP000740926"/>
    </source>
</evidence>
<organism evidence="2 3">
    <name type="scientific">Rhizopus delemar</name>
    <dbReference type="NCBI Taxonomy" id="936053"/>
    <lineage>
        <taxon>Eukaryota</taxon>
        <taxon>Fungi</taxon>
        <taxon>Fungi incertae sedis</taxon>
        <taxon>Mucoromycota</taxon>
        <taxon>Mucoromycotina</taxon>
        <taxon>Mucoromycetes</taxon>
        <taxon>Mucorales</taxon>
        <taxon>Mucorineae</taxon>
        <taxon>Rhizopodaceae</taxon>
        <taxon>Rhizopus</taxon>
    </lineage>
</organism>
<feature type="region of interest" description="Disordered" evidence="1">
    <location>
        <begin position="69"/>
        <end position="116"/>
    </location>
</feature>
<evidence type="ECO:0000256" key="1">
    <source>
        <dbReference type="SAM" id="MobiDB-lite"/>
    </source>
</evidence>
<dbReference type="EMBL" id="JAANIU010000763">
    <property type="protein sequence ID" value="KAG1570290.1"/>
    <property type="molecule type" value="Genomic_DNA"/>
</dbReference>
<reference evidence="2 3" key="1">
    <citation type="journal article" date="2020" name="Microb. Genom.">
        <title>Genetic diversity of clinical and environmental Mucorales isolates obtained from an investigation of mucormycosis cases among solid organ transplant recipients.</title>
        <authorList>
            <person name="Nguyen M.H."/>
            <person name="Kaul D."/>
            <person name="Muto C."/>
            <person name="Cheng S.J."/>
            <person name="Richter R.A."/>
            <person name="Bruno V.M."/>
            <person name="Liu G."/>
            <person name="Beyhan S."/>
            <person name="Sundermann A.J."/>
            <person name="Mounaud S."/>
            <person name="Pasculle A.W."/>
            <person name="Nierman W.C."/>
            <person name="Driscoll E."/>
            <person name="Cumbie R."/>
            <person name="Clancy C.J."/>
            <person name="Dupont C.L."/>
        </authorList>
    </citation>
    <scope>NUCLEOTIDE SEQUENCE [LARGE SCALE GENOMIC DNA]</scope>
    <source>
        <strain evidence="2 3">GL24</strain>
    </source>
</reference>
<dbReference type="AlphaFoldDB" id="A0A9P6Z4R0"/>
<keyword evidence="3" id="KW-1185">Reference proteome</keyword>
<dbReference type="Proteomes" id="UP000740926">
    <property type="component" value="Unassembled WGS sequence"/>
</dbReference>